<evidence type="ECO:0000256" key="1">
    <source>
        <dbReference type="ARBA" id="ARBA00004651"/>
    </source>
</evidence>
<comment type="subcellular location">
    <subcellularLocation>
        <location evidence="1">Cell membrane</location>
        <topology evidence="1">Multi-pass membrane protein</topology>
    </subcellularLocation>
</comment>
<dbReference type="SMART" id="SM01049">
    <property type="entry name" value="Cache_2"/>
    <property type="match status" value="1"/>
</dbReference>
<dbReference type="PANTHER" id="PTHR32089">
    <property type="entry name" value="METHYL-ACCEPTING CHEMOTAXIS PROTEIN MCPB"/>
    <property type="match status" value="1"/>
</dbReference>
<dbReference type="GO" id="GO:0005886">
    <property type="term" value="C:plasma membrane"/>
    <property type="evidence" value="ECO:0007669"/>
    <property type="project" value="UniProtKB-SubCell"/>
</dbReference>
<dbReference type="Pfam" id="PF00672">
    <property type="entry name" value="HAMP"/>
    <property type="match status" value="1"/>
</dbReference>
<sequence>MLKRISVGNKLNILLFSAMLGVMAISALALYSKYQRMLDDRRATLQSVVQVAIGVLDHYDKQVKAGVLAQDAAQEQAKRAIGNLRYAGKEYYSLYDMHPRMVWHPIKPELNGKDLSTLKDPNGKLLVKEMRDAVASQGHGFVEYLWPQPGKDEPVAKLAYAEGFAPWGWIVASGLYLDDLNAAFRHDALMFVGQIAVLSLLLGWLAFAIKWALTHPVHELMRTMAKVSEQRDLTCRAGIHSHDELGAVGRAFNQLLTHIQHTLSEVWGGSERLASRATSLSDHADRLAGASAEQNTAVSSSAAALEEISVSVEQVSAMAERLEQHADTARQHTQAGVSALGELCRHLDQADQQLSRDVSDSARHMLGSMGEISQMTGQVREIADQTNLLALNAAIEAARAGEAGRGFAVVADEVRKLAEKSALSAGQIDTLTLRLQEASEAMQRAIADSQHALANSRSEAGVAAERMELASQTVSDTRSSIHEMATALTEQSQSVQSIARDMQVIAGQSETQHAVVRDSAGAAGELEALAMELRGAVGQFKTA</sequence>
<dbReference type="CDD" id="cd06225">
    <property type="entry name" value="HAMP"/>
    <property type="match status" value="1"/>
</dbReference>
<proteinExistence type="inferred from homology"/>
<comment type="similarity">
    <text evidence="7">Belongs to the methyl-accepting chemotaxis (MCP) protein family.</text>
</comment>
<evidence type="ECO:0000256" key="5">
    <source>
        <dbReference type="ARBA" id="ARBA00023136"/>
    </source>
</evidence>
<feature type="domain" description="HAMP" evidence="11">
    <location>
        <begin position="211"/>
        <end position="264"/>
    </location>
</feature>
<evidence type="ECO:0000259" key="10">
    <source>
        <dbReference type="PROSITE" id="PS50111"/>
    </source>
</evidence>
<dbReference type="SUPFAM" id="SSF58104">
    <property type="entry name" value="Methyl-accepting chemotaxis protein (MCP) signaling domain"/>
    <property type="match status" value="1"/>
</dbReference>
<dbReference type="InterPro" id="IPR033480">
    <property type="entry name" value="sCache_2"/>
</dbReference>
<reference evidence="12 13" key="1">
    <citation type="submission" date="2018-05" db="EMBL/GenBank/DDBJ databases">
        <title>Genomic Encyclopedia of Type Strains, Phase IV (KMG-IV): sequencing the most valuable type-strain genomes for metagenomic binning, comparative biology and taxonomic classification.</title>
        <authorList>
            <person name="Goeker M."/>
        </authorList>
    </citation>
    <scope>NUCLEOTIDE SEQUENCE [LARGE SCALE GENOMIC DNA]</scope>
    <source>
        <strain evidence="12 13">DSM 29661</strain>
    </source>
</reference>
<name>A0A318LD27_9NEIS</name>
<dbReference type="Proteomes" id="UP000247555">
    <property type="component" value="Unassembled WGS sequence"/>
</dbReference>
<keyword evidence="4 9" id="KW-1133">Transmembrane helix</keyword>
<dbReference type="InterPro" id="IPR003660">
    <property type="entry name" value="HAMP_dom"/>
</dbReference>
<evidence type="ECO:0000256" key="3">
    <source>
        <dbReference type="ARBA" id="ARBA00022692"/>
    </source>
</evidence>
<dbReference type="Pfam" id="PF17200">
    <property type="entry name" value="sCache_2"/>
    <property type="match status" value="1"/>
</dbReference>
<evidence type="ECO:0000259" key="11">
    <source>
        <dbReference type="PROSITE" id="PS50885"/>
    </source>
</evidence>
<evidence type="ECO:0000313" key="12">
    <source>
        <dbReference type="EMBL" id="PXX79517.1"/>
    </source>
</evidence>
<dbReference type="Pfam" id="PF00015">
    <property type="entry name" value="MCPsignal"/>
    <property type="match status" value="1"/>
</dbReference>
<evidence type="ECO:0000256" key="4">
    <source>
        <dbReference type="ARBA" id="ARBA00022989"/>
    </source>
</evidence>
<dbReference type="PROSITE" id="PS50111">
    <property type="entry name" value="CHEMOTAXIS_TRANSDUC_2"/>
    <property type="match status" value="1"/>
</dbReference>
<dbReference type="SMART" id="SM00283">
    <property type="entry name" value="MA"/>
    <property type="match status" value="1"/>
</dbReference>
<evidence type="ECO:0000256" key="7">
    <source>
        <dbReference type="ARBA" id="ARBA00029447"/>
    </source>
</evidence>
<dbReference type="GO" id="GO:0007165">
    <property type="term" value="P:signal transduction"/>
    <property type="evidence" value="ECO:0007669"/>
    <property type="project" value="UniProtKB-KW"/>
</dbReference>
<keyword evidence="2" id="KW-1003">Cell membrane</keyword>
<dbReference type="RefSeq" id="WP_158281755.1">
    <property type="nucleotide sequence ID" value="NZ_QJKI01000006.1"/>
</dbReference>
<feature type="transmembrane region" description="Helical" evidence="9">
    <location>
        <begin position="12"/>
        <end position="32"/>
    </location>
</feature>
<accession>A0A318LD27</accession>
<dbReference type="OrthoDB" id="8899037at2"/>
<dbReference type="AlphaFoldDB" id="A0A318LD27"/>
<keyword evidence="3 9" id="KW-0812">Transmembrane</keyword>
<organism evidence="12 13">
    <name type="scientific">Rivihabitans pingtungensis</name>
    <dbReference type="NCBI Taxonomy" id="1054498"/>
    <lineage>
        <taxon>Bacteria</taxon>
        <taxon>Pseudomonadati</taxon>
        <taxon>Pseudomonadota</taxon>
        <taxon>Betaproteobacteria</taxon>
        <taxon>Neisseriales</taxon>
        <taxon>Aquaspirillaceae</taxon>
        <taxon>Rivihabitans</taxon>
    </lineage>
</organism>
<dbReference type="SMART" id="SM00304">
    <property type="entry name" value="HAMP"/>
    <property type="match status" value="2"/>
</dbReference>
<gene>
    <name evidence="12" type="ORF">DFR34_106153</name>
</gene>
<evidence type="ECO:0000256" key="2">
    <source>
        <dbReference type="ARBA" id="ARBA00022475"/>
    </source>
</evidence>
<feature type="transmembrane region" description="Helical" evidence="9">
    <location>
        <begin position="189"/>
        <end position="213"/>
    </location>
</feature>
<evidence type="ECO:0000256" key="9">
    <source>
        <dbReference type="SAM" id="Phobius"/>
    </source>
</evidence>
<keyword evidence="6 8" id="KW-0807">Transducer</keyword>
<dbReference type="PANTHER" id="PTHR32089:SF119">
    <property type="entry name" value="METHYL-ACCEPTING CHEMOTAXIS PROTEIN CTPL"/>
    <property type="match status" value="1"/>
</dbReference>
<dbReference type="Gene3D" id="1.10.287.950">
    <property type="entry name" value="Methyl-accepting chemotaxis protein"/>
    <property type="match status" value="1"/>
</dbReference>
<dbReference type="PROSITE" id="PS50885">
    <property type="entry name" value="HAMP"/>
    <property type="match status" value="1"/>
</dbReference>
<evidence type="ECO:0000256" key="6">
    <source>
        <dbReference type="ARBA" id="ARBA00023224"/>
    </source>
</evidence>
<protein>
    <submittedName>
        <fullName evidence="12">Methyl-accepting chemotaxis sensory transducer with Cache sensor</fullName>
    </submittedName>
</protein>
<dbReference type="InterPro" id="IPR004089">
    <property type="entry name" value="MCPsignal_dom"/>
</dbReference>
<evidence type="ECO:0000256" key="8">
    <source>
        <dbReference type="PROSITE-ProRule" id="PRU00284"/>
    </source>
</evidence>
<keyword evidence="13" id="KW-1185">Reference proteome</keyword>
<feature type="domain" description="Methyl-accepting transducer" evidence="10">
    <location>
        <begin position="269"/>
        <end position="506"/>
    </location>
</feature>
<comment type="caution">
    <text evidence="12">The sequence shown here is derived from an EMBL/GenBank/DDBJ whole genome shotgun (WGS) entry which is preliminary data.</text>
</comment>
<dbReference type="EMBL" id="QJKI01000006">
    <property type="protein sequence ID" value="PXX79517.1"/>
    <property type="molecule type" value="Genomic_DNA"/>
</dbReference>
<keyword evidence="5 9" id="KW-0472">Membrane</keyword>
<evidence type="ECO:0000313" key="13">
    <source>
        <dbReference type="Proteomes" id="UP000247555"/>
    </source>
</evidence>
<dbReference type="Gene3D" id="3.30.450.20">
    <property type="entry name" value="PAS domain"/>
    <property type="match status" value="1"/>
</dbReference>